<dbReference type="Pfam" id="PF25023">
    <property type="entry name" value="TEN_YD-shell"/>
    <property type="match status" value="2"/>
</dbReference>
<dbReference type="PANTHER" id="PTHR32305">
    <property type="match status" value="1"/>
</dbReference>
<accession>A0A2T0WZE0</accession>
<name>A0A2T0WZE0_9RHOB</name>
<keyword evidence="3" id="KW-0732">Signal</keyword>
<dbReference type="NCBIfam" id="TIGR03696">
    <property type="entry name" value="Rhs_assc_core"/>
    <property type="match status" value="1"/>
</dbReference>
<evidence type="ECO:0000313" key="6">
    <source>
        <dbReference type="Proteomes" id="UP000238801"/>
    </source>
</evidence>
<dbReference type="NCBIfam" id="TIGR01643">
    <property type="entry name" value="YD_repeat_2x"/>
    <property type="match status" value="5"/>
</dbReference>
<reference evidence="5 6" key="1">
    <citation type="submission" date="2018-03" db="EMBL/GenBank/DDBJ databases">
        <title>Genomic Encyclopedia of Archaeal and Bacterial Type Strains, Phase II (KMG-II): from individual species to whole genera.</title>
        <authorList>
            <person name="Goeker M."/>
        </authorList>
    </citation>
    <scope>NUCLEOTIDE SEQUENCE [LARGE SCALE GENOMIC DNA]</scope>
    <source>
        <strain evidence="5 6">DSM 29318</strain>
    </source>
</reference>
<feature type="domain" description="Teneurin-like YD-shell" evidence="4">
    <location>
        <begin position="31"/>
        <end position="155"/>
    </location>
</feature>
<evidence type="ECO:0000259" key="4">
    <source>
        <dbReference type="Pfam" id="PF25023"/>
    </source>
</evidence>
<feature type="compositionally biased region" description="Basic and acidic residues" evidence="2">
    <location>
        <begin position="645"/>
        <end position="678"/>
    </location>
</feature>
<proteinExistence type="predicted"/>
<dbReference type="RefSeq" id="WP_158259440.1">
    <property type="nucleotide sequence ID" value="NZ_PVTT01000003.1"/>
</dbReference>
<dbReference type="Proteomes" id="UP000238801">
    <property type="component" value="Unassembled WGS sequence"/>
</dbReference>
<dbReference type="Gene3D" id="2.180.10.10">
    <property type="entry name" value="RHS repeat-associated core"/>
    <property type="match status" value="1"/>
</dbReference>
<protein>
    <submittedName>
        <fullName evidence="5">RHS repeat-associated protein</fullName>
    </submittedName>
</protein>
<dbReference type="InterPro" id="IPR006530">
    <property type="entry name" value="YD"/>
</dbReference>
<dbReference type="PANTHER" id="PTHR32305:SF15">
    <property type="entry name" value="PROTEIN RHSA-RELATED"/>
    <property type="match status" value="1"/>
</dbReference>
<feature type="domain" description="Teneurin-like YD-shell" evidence="4">
    <location>
        <begin position="271"/>
        <end position="392"/>
    </location>
</feature>
<dbReference type="SUPFAM" id="SSF69304">
    <property type="entry name" value="Tricorn protease N-terminal domain"/>
    <property type="match status" value="1"/>
</dbReference>
<gene>
    <name evidence="5" type="ORF">BCF33_2774</name>
</gene>
<dbReference type="AlphaFoldDB" id="A0A2T0WZE0"/>
<evidence type="ECO:0000256" key="3">
    <source>
        <dbReference type="SAM" id="SignalP"/>
    </source>
</evidence>
<feature type="compositionally biased region" description="Gly residues" evidence="2">
    <location>
        <begin position="626"/>
        <end position="635"/>
    </location>
</feature>
<dbReference type="InterPro" id="IPR022385">
    <property type="entry name" value="Rhs_assc_core"/>
</dbReference>
<organism evidence="5 6">
    <name type="scientific">Hasllibacter halocynthiae</name>
    <dbReference type="NCBI Taxonomy" id="595589"/>
    <lineage>
        <taxon>Bacteria</taxon>
        <taxon>Pseudomonadati</taxon>
        <taxon>Pseudomonadota</taxon>
        <taxon>Alphaproteobacteria</taxon>
        <taxon>Rhodobacterales</taxon>
        <taxon>Roseobacteraceae</taxon>
        <taxon>Hasllibacter</taxon>
    </lineage>
</organism>
<comment type="caution">
    <text evidence="5">The sequence shown here is derived from an EMBL/GenBank/DDBJ whole genome shotgun (WGS) entry which is preliminary data.</text>
</comment>
<keyword evidence="6" id="KW-1185">Reference proteome</keyword>
<evidence type="ECO:0000256" key="2">
    <source>
        <dbReference type="SAM" id="MobiDB-lite"/>
    </source>
</evidence>
<evidence type="ECO:0000256" key="1">
    <source>
        <dbReference type="ARBA" id="ARBA00022737"/>
    </source>
</evidence>
<dbReference type="EMBL" id="PVTT01000003">
    <property type="protein sequence ID" value="PRY92076.1"/>
    <property type="molecule type" value="Genomic_DNA"/>
</dbReference>
<dbReference type="OrthoDB" id="7620568at2"/>
<feature type="chain" id="PRO_5015461298" evidence="3">
    <location>
        <begin position="20"/>
        <end position="744"/>
    </location>
</feature>
<evidence type="ECO:0000313" key="5">
    <source>
        <dbReference type="EMBL" id="PRY92076.1"/>
    </source>
</evidence>
<sequence>MHCLCAIVVLLLASTTPSAGDVVRHIDGDGEVHEYAYDAVGRLVEVTDLEGFVKAFGYDARDNVTTVTDGRGGTTLFGYDPLDRMVLRTDPLGLFIGRAYDARGNLTTLTREDGLVETAAYDGLGRPIEVVTPDYVLLYAYDARGNLVLAADDDSRVLFAYDERNRLVSTTTDGTVGPQPAVTLSYAYDPEDRLTGLVAPWGTAFTFGYDGEGRRTSLLSTSGRESAYAYVDGLLGELRHSQSGAPLTDLAYFHAPDGQLLEIVDSLDPARSETLSYDALDRLIQVAEGIPAGEGGVPIPVEDYAYDEEGNRLASHLSALHVSNDHNQLLEDEDYTYAYDARGNRESRSAKADGAVETYSYDSQNRLVGYASDAGTARYAYDALDRRIAREVDGAVESYVLDPWSPDPVANDVALDFESVGGGTPTLLRRWTFGPRVDEPLEVESYAGTGPGAGAPGTGPGSGTVTSLLASRLGSILLAVNVATGSVAMEAEYDAFGARTYLQGSDQTAPRYGYTGREHDEESGLTYYRARHYDPRTGTFLQRDPIGFAAGDLNTYAYVWNDPYGWTDPSGLNGAAANAQNAKNSAKMGIGTGLAITAATAIVTQSIIELLDIDINAVFNEGADGGQDAGSGVGSGAETHGPRPLTDEERDRLSAAGREPDHGGRTRAGRSAEKHGSRPDSPYPPTSGTPDDINDQGQDMLDDLLGDPGSTIEVDGDGRTTVRGPTGRGGLWWPDGRFRGFLDR</sequence>
<keyword evidence="1" id="KW-0677">Repeat</keyword>
<dbReference type="InterPro" id="IPR050708">
    <property type="entry name" value="T6SS_VgrG/RHS"/>
</dbReference>
<feature type="signal peptide" evidence="3">
    <location>
        <begin position="1"/>
        <end position="19"/>
    </location>
</feature>
<feature type="region of interest" description="Disordered" evidence="2">
    <location>
        <begin position="626"/>
        <end position="744"/>
    </location>
</feature>
<dbReference type="InterPro" id="IPR056823">
    <property type="entry name" value="TEN-like_YD-shell"/>
</dbReference>